<organism evidence="1 2">
    <name type="scientific">Candidatus Thiothrix singaporensis</name>
    <dbReference type="NCBI Taxonomy" id="2799669"/>
    <lineage>
        <taxon>Bacteria</taxon>
        <taxon>Pseudomonadati</taxon>
        <taxon>Pseudomonadota</taxon>
        <taxon>Gammaproteobacteria</taxon>
        <taxon>Thiotrichales</taxon>
        <taxon>Thiotrichaceae</taxon>
        <taxon>Thiothrix</taxon>
    </lineage>
</organism>
<name>A0A7L6ASI0_9GAMM</name>
<dbReference type="EMBL" id="CP059265">
    <property type="protein sequence ID" value="QLQ32070.1"/>
    <property type="molecule type" value="Genomic_DNA"/>
</dbReference>
<evidence type="ECO:0000313" key="2">
    <source>
        <dbReference type="Proteomes" id="UP000510621"/>
    </source>
</evidence>
<dbReference type="Proteomes" id="UP000510621">
    <property type="component" value="Chromosome"/>
</dbReference>
<proteinExistence type="predicted"/>
<dbReference type="AlphaFoldDB" id="A0A7L6ASI0"/>
<protein>
    <submittedName>
        <fullName evidence="1">Uncharacterized protein</fullName>
    </submittedName>
</protein>
<keyword evidence="2" id="KW-1185">Reference proteome</keyword>
<gene>
    <name evidence="1" type="ORF">HZT40_11270</name>
</gene>
<accession>A0A7L6ASI0</accession>
<dbReference type="KEGG" id="this:HZT40_11270"/>
<sequence length="60" mass="6477">MKEAELKSVAAQIHQAYDALAKAEYALSIASPTLAHLNLFFAIRHLIGAQDCIPLPDDGD</sequence>
<evidence type="ECO:0000313" key="1">
    <source>
        <dbReference type="EMBL" id="QLQ32070.1"/>
    </source>
</evidence>
<reference evidence="1" key="1">
    <citation type="submission" date="2020-06" db="EMBL/GenBank/DDBJ databases">
        <title>Analysis procedures for assessing recovery of high quality, complete, closed genomes from Nanopore long read metagenome sequencing.</title>
        <authorList>
            <person name="Bessarab I."/>
            <person name="Arumugam K."/>
            <person name="Haryono M."/>
            <person name="Liu X."/>
            <person name="Roy S."/>
            <person name="Zuniga-Montanez R.E."/>
            <person name="Qiu G."/>
            <person name="Drautz-Moses D.I."/>
            <person name="Law Y.Y."/>
            <person name="Wuertz S."/>
            <person name="Lauro F.M."/>
            <person name="Huson D.H."/>
            <person name="Williams R.B."/>
        </authorList>
    </citation>
    <scope>NUCLEOTIDE SEQUENCE [LARGE SCALE GENOMIC DNA]</scope>
    <source>
        <strain evidence="1">SSD2</strain>
    </source>
</reference>